<sequence length="291" mass="32141">MDEIQRIGIPAGNDGENKNKTTSAIVPGLFSVPCQESYHPSTGFVQCLVTRIGQNGRYLFAFQVDGGEQAVSIIANKLSEKSSRTSNYHLFDALRGGMDAKLSKKAGHYIGKLRRDKDQSVGCYTLYTSSREKEQVAGYVYDIPALGQQIKDGQPPRKMQAVVPKSTSLSLSSSNNDETKASTRDTIKHSNANEGVSHNNRLIEHLHNGTWKHHKLLAVQTKPPVYSAGQYRLNFQGRVLVASVKNMQLENEQGEILLQFGKVSQNSFHLDYKAPFTAFSAFGAALCQFDL</sequence>
<dbReference type="EMBL" id="CP001160">
    <property type="protein sequence ID" value="ACI65015.1"/>
    <property type="molecule type" value="Genomic_DNA"/>
</dbReference>
<reference evidence="4 5" key="1">
    <citation type="journal article" date="2004" name="Science">
        <title>The genome of the diatom Thalassiosira pseudonana: ecology, evolution, and metabolism.</title>
        <authorList>
            <person name="Armbrust E.V."/>
            <person name="Berges J.A."/>
            <person name="Bowler C."/>
            <person name="Green B.R."/>
            <person name="Martinez D."/>
            <person name="Putnam N.H."/>
            <person name="Zhou S."/>
            <person name="Allen A.E."/>
            <person name="Apt K.E."/>
            <person name="Bechner M."/>
            <person name="Brzezinski M.A."/>
            <person name="Chaal B.K."/>
            <person name="Chiovitti A."/>
            <person name="Davis A.K."/>
            <person name="Demarest M.S."/>
            <person name="Detter J.C."/>
            <person name="Glavina T."/>
            <person name="Goodstein D."/>
            <person name="Hadi M.Z."/>
            <person name="Hellsten U."/>
            <person name="Hildebrand M."/>
            <person name="Jenkins B.D."/>
            <person name="Jurka J."/>
            <person name="Kapitonov V.V."/>
            <person name="Kroger N."/>
            <person name="Lau W.W."/>
            <person name="Lane T.W."/>
            <person name="Larimer F.W."/>
            <person name="Lippmeier J.C."/>
            <person name="Lucas S."/>
            <person name="Medina M."/>
            <person name="Montsant A."/>
            <person name="Obornik M."/>
            <person name="Parker M.S."/>
            <person name="Palenik B."/>
            <person name="Pazour G.J."/>
            <person name="Richardson P.M."/>
            <person name="Rynearson T.A."/>
            <person name="Saito M.A."/>
            <person name="Schwartz D.C."/>
            <person name="Thamatrakoln K."/>
            <person name="Valentin K."/>
            <person name="Vardi A."/>
            <person name="Wilkerson F.P."/>
            <person name="Rokhsar D.S."/>
        </authorList>
    </citation>
    <scope>NUCLEOTIDE SEQUENCE [LARGE SCALE GENOMIC DNA]</scope>
    <source>
        <strain evidence="4 5">CCMP1335</strain>
    </source>
</reference>
<dbReference type="KEGG" id="tps:THAPS_7207"/>
<keyword evidence="5" id="KW-1185">Reference proteome</keyword>
<name>B5YNM8_THAPS</name>
<evidence type="ECO:0000313" key="5">
    <source>
        <dbReference type="Proteomes" id="UP000001449"/>
    </source>
</evidence>
<comment type="similarity">
    <text evidence="1">Belongs to the TUB family.</text>
</comment>
<dbReference type="Pfam" id="PF01167">
    <property type="entry name" value="Tub"/>
    <property type="match status" value="1"/>
</dbReference>
<organism evidence="4 5">
    <name type="scientific">Thalassiosira pseudonana</name>
    <name type="common">Marine diatom</name>
    <name type="synonym">Cyclotella nana</name>
    <dbReference type="NCBI Taxonomy" id="35128"/>
    <lineage>
        <taxon>Eukaryota</taxon>
        <taxon>Sar</taxon>
        <taxon>Stramenopiles</taxon>
        <taxon>Ochrophyta</taxon>
        <taxon>Bacillariophyta</taxon>
        <taxon>Coscinodiscophyceae</taxon>
        <taxon>Thalassiosirophycidae</taxon>
        <taxon>Thalassiosirales</taxon>
        <taxon>Thalassiosiraceae</taxon>
        <taxon>Thalassiosira</taxon>
    </lineage>
</organism>
<dbReference type="PANTHER" id="PTHR16517">
    <property type="entry name" value="TUBBY-RELATED"/>
    <property type="match status" value="1"/>
</dbReference>
<feature type="region of interest" description="Disordered" evidence="2">
    <location>
        <begin position="164"/>
        <end position="184"/>
    </location>
</feature>
<dbReference type="STRING" id="35128.B5YNM8"/>
<dbReference type="GeneID" id="7447157"/>
<dbReference type="RefSeq" id="XP_002296298.1">
    <property type="nucleotide sequence ID" value="XM_002296262.1"/>
</dbReference>
<dbReference type="PANTHER" id="PTHR16517:SF7">
    <property type="entry name" value="PROTEIN KING TUBBY"/>
    <property type="match status" value="1"/>
</dbReference>
<evidence type="ECO:0000256" key="1">
    <source>
        <dbReference type="ARBA" id="ARBA00007129"/>
    </source>
</evidence>
<dbReference type="AlphaFoldDB" id="B5YNM8"/>
<feature type="domain" description="Tubby C-terminal" evidence="3">
    <location>
        <begin position="39"/>
        <end position="290"/>
    </location>
</feature>
<dbReference type="InParanoid" id="B5YNM8"/>
<gene>
    <name evidence="4" type="ORF">THAPS_7207</name>
</gene>
<dbReference type="PRINTS" id="PR01573">
    <property type="entry name" value="SUPERTUBBY"/>
</dbReference>
<dbReference type="OMA" id="GAALCQF"/>
<dbReference type="eggNOG" id="KOG2502">
    <property type="taxonomic scope" value="Eukaryota"/>
</dbReference>
<protein>
    <recommendedName>
        <fullName evidence="3">Tubby C-terminal domain-containing protein</fullName>
    </recommendedName>
</protein>
<proteinExistence type="inferred from homology"/>
<dbReference type="HOGENOM" id="CLU_958088_0_0_1"/>
<dbReference type="InterPro" id="IPR025659">
    <property type="entry name" value="Tubby-like_C"/>
</dbReference>
<dbReference type="Gene3D" id="3.20.90.10">
    <property type="entry name" value="Tubby Protein, Chain A"/>
    <property type="match status" value="1"/>
</dbReference>
<dbReference type="InterPro" id="IPR000007">
    <property type="entry name" value="Tubby_C"/>
</dbReference>
<dbReference type="SUPFAM" id="SSF54518">
    <property type="entry name" value="Tubby C-terminal domain-like"/>
    <property type="match status" value="1"/>
</dbReference>
<reference evidence="4 5" key="2">
    <citation type="journal article" date="2008" name="Nature">
        <title>The Phaeodactylum genome reveals the evolutionary history of diatom genomes.</title>
        <authorList>
            <person name="Bowler C."/>
            <person name="Allen A.E."/>
            <person name="Badger J.H."/>
            <person name="Grimwood J."/>
            <person name="Jabbari K."/>
            <person name="Kuo A."/>
            <person name="Maheswari U."/>
            <person name="Martens C."/>
            <person name="Maumus F."/>
            <person name="Otillar R.P."/>
            <person name="Rayko E."/>
            <person name="Salamov A."/>
            <person name="Vandepoele K."/>
            <person name="Beszteri B."/>
            <person name="Gruber A."/>
            <person name="Heijde M."/>
            <person name="Katinka M."/>
            <person name="Mock T."/>
            <person name="Valentin K."/>
            <person name="Verret F."/>
            <person name="Berges J.A."/>
            <person name="Brownlee C."/>
            <person name="Cadoret J.P."/>
            <person name="Chiovitti A."/>
            <person name="Choi C.J."/>
            <person name="Coesel S."/>
            <person name="De Martino A."/>
            <person name="Detter J.C."/>
            <person name="Durkin C."/>
            <person name="Falciatore A."/>
            <person name="Fournet J."/>
            <person name="Haruta M."/>
            <person name="Huysman M.J."/>
            <person name="Jenkins B.D."/>
            <person name="Jiroutova K."/>
            <person name="Jorgensen R.E."/>
            <person name="Joubert Y."/>
            <person name="Kaplan A."/>
            <person name="Kroger N."/>
            <person name="Kroth P.G."/>
            <person name="La Roche J."/>
            <person name="Lindquist E."/>
            <person name="Lommer M."/>
            <person name="Martin-Jezequel V."/>
            <person name="Lopez P.J."/>
            <person name="Lucas S."/>
            <person name="Mangogna M."/>
            <person name="McGinnis K."/>
            <person name="Medlin L.K."/>
            <person name="Montsant A."/>
            <person name="Oudot-Le Secq M.P."/>
            <person name="Napoli C."/>
            <person name="Obornik M."/>
            <person name="Parker M.S."/>
            <person name="Petit J.L."/>
            <person name="Porcel B.M."/>
            <person name="Poulsen N."/>
            <person name="Robison M."/>
            <person name="Rychlewski L."/>
            <person name="Rynearson T.A."/>
            <person name="Schmutz J."/>
            <person name="Shapiro H."/>
            <person name="Siaut M."/>
            <person name="Stanley M."/>
            <person name="Sussman M.R."/>
            <person name="Taylor A.R."/>
            <person name="Vardi A."/>
            <person name="von Dassow P."/>
            <person name="Vyverman W."/>
            <person name="Willis A."/>
            <person name="Wyrwicz L.S."/>
            <person name="Rokhsar D.S."/>
            <person name="Weissenbach J."/>
            <person name="Armbrust E.V."/>
            <person name="Green B.R."/>
            <person name="Van de Peer Y."/>
            <person name="Grigoriev I.V."/>
        </authorList>
    </citation>
    <scope>NUCLEOTIDE SEQUENCE [LARGE SCALE GENOMIC DNA]</scope>
    <source>
        <strain evidence="4 5">CCMP1335</strain>
    </source>
</reference>
<evidence type="ECO:0000256" key="2">
    <source>
        <dbReference type="SAM" id="MobiDB-lite"/>
    </source>
</evidence>
<dbReference type="PaxDb" id="35128-Thaps7207"/>
<evidence type="ECO:0000259" key="3">
    <source>
        <dbReference type="Pfam" id="PF01167"/>
    </source>
</evidence>
<dbReference type="Proteomes" id="UP000001449">
    <property type="component" value="Chromosome 7"/>
</dbReference>
<evidence type="ECO:0000313" key="4">
    <source>
        <dbReference type="EMBL" id="ACI65015.1"/>
    </source>
</evidence>
<accession>B5YNM8</accession>